<dbReference type="InterPro" id="IPR023673">
    <property type="entry name" value="Ribosomal_uL1_CS"/>
</dbReference>
<dbReference type="PIRSF" id="PIRSF002155">
    <property type="entry name" value="Ribosomal_L1"/>
    <property type="match status" value="1"/>
</dbReference>
<evidence type="ECO:0000256" key="3">
    <source>
        <dbReference type="ARBA" id="ARBA00022845"/>
    </source>
</evidence>
<reference evidence="7" key="2">
    <citation type="journal article" date="2021" name="Microbiome">
        <title>Successional dynamics and alternative stable states in a saline activated sludge microbial community over 9 years.</title>
        <authorList>
            <person name="Wang Y."/>
            <person name="Ye J."/>
            <person name="Ju F."/>
            <person name="Liu L."/>
            <person name="Boyd J.A."/>
            <person name="Deng Y."/>
            <person name="Parks D.H."/>
            <person name="Jiang X."/>
            <person name="Yin X."/>
            <person name="Woodcroft B.J."/>
            <person name="Tyson G.W."/>
            <person name="Hugenholtz P."/>
            <person name="Polz M.F."/>
            <person name="Zhang T."/>
        </authorList>
    </citation>
    <scope>NUCLEOTIDE SEQUENCE</scope>
    <source>
        <strain evidence="7">HKST-UBA09</strain>
    </source>
</reference>
<comment type="caution">
    <text evidence="7">The sequence shown here is derived from an EMBL/GenBank/DDBJ whole genome shotgun (WGS) entry which is preliminary data.</text>
</comment>
<dbReference type="FunFam" id="3.40.50.790:FF:000001">
    <property type="entry name" value="50S ribosomal protein L1"/>
    <property type="match status" value="1"/>
</dbReference>
<dbReference type="Gene3D" id="3.40.50.790">
    <property type="match status" value="1"/>
</dbReference>
<dbReference type="InterPro" id="IPR016095">
    <property type="entry name" value="Ribosomal_uL1_3-a/b-sand"/>
</dbReference>
<dbReference type="GO" id="GO:0006412">
    <property type="term" value="P:translation"/>
    <property type="evidence" value="ECO:0007669"/>
    <property type="project" value="InterPro"/>
</dbReference>
<dbReference type="EMBL" id="JAGQLF010000094">
    <property type="protein sequence ID" value="MCA9387346.1"/>
    <property type="molecule type" value="Genomic_DNA"/>
</dbReference>
<dbReference type="CDD" id="cd00403">
    <property type="entry name" value="Ribosomal_L1"/>
    <property type="match status" value="1"/>
</dbReference>
<dbReference type="GO" id="GO:0003723">
    <property type="term" value="F:RNA binding"/>
    <property type="evidence" value="ECO:0007669"/>
    <property type="project" value="InterPro"/>
</dbReference>
<dbReference type="PANTHER" id="PTHR36427">
    <property type="entry name" value="54S RIBOSOMAL PROTEIN L1, MITOCHONDRIAL"/>
    <property type="match status" value="1"/>
</dbReference>
<dbReference type="GO" id="GO:0003735">
    <property type="term" value="F:structural constituent of ribosome"/>
    <property type="evidence" value="ECO:0007669"/>
    <property type="project" value="InterPro"/>
</dbReference>
<proteinExistence type="inferred from homology"/>
<keyword evidence="5 6" id="KW-0687">Ribonucleoprotein</keyword>
<dbReference type="Proteomes" id="UP000714915">
    <property type="component" value="Unassembled WGS sequence"/>
</dbReference>
<dbReference type="InterPro" id="IPR002143">
    <property type="entry name" value="Ribosomal_uL1"/>
</dbReference>
<dbReference type="PANTHER" id="PTHR36427:SF3">
    <property type="entry name" value="LARGE RIBOSOMAL SUBUNIT PROTEIN UL1M"/>
    <property type="match status" value="1"/>
</dbReference>
<evidence type="ECO:0000256" key="6">
    <source>
        <dbReference type="RuleBase" id="RU000659"/>
    </source>
</evidence>
<reference evidence="7" key="1">
    <citation type="submission" date="2020-04" db="EMBL/GenBank/DDBJ databases">
        <authorList>
            <person name="Zhang T."/>
        </authorList>
    </citation>
    <scope>NUCLEOTIDE SEQUENCE</scope>
    <source>
        <strain evidence="7">HKST-UBA09</strain>
    </source>
</reference>
<gene>
    <name evidence="7" type="ORF">KC669_04905</name>
</gene>
<dbReference type="Gene3D" id="3.30.190.20">
    <property type="match status" value="1"/>
</dbReference>
<keyword evidence="3" id="KW-0810">Translation regulation</keyword>
<protein>
    <recommendedName>
        <fullName evidence="6">Ribosomal protein</fullName>
    </recommendedName>
</protein>
<evidence type="ECO:0000256" key="2">
    <source>
        <dbReference type="ARBA" id="ARBA00022491"/>
    </source>
</evidence>
<accession>A0A955LBV5</accession>
<dbReference type="GO" id="GO:0006417">
    <property type="term" value="P:regulation of translation"/>
    <property type="evidence" value="ECO:0007669"/>
    <property type="project" value="UniProtKB-KW"/>
</dbReference>
<dbReference type="PROSITE" id="PS01199">
    <property type="entry name" value="RIBOSOMAL_L1"/>
    <property type="match status" value="1"/>
</dbReference>
<evidence type="ECO:0000256" key="5">
    <source>
        <dbReference type="ARBA" id="ARBA00023274"/>
    </source>
</evidence>
<evidence type="ECO:0000313" key="7">
    <source>
        <dbReference type="EMBL" id="MCA9387346.1"/>
    </source>
</evidence>
<evidence type="ECO:0000256" key="4">
    <source>
        <dbReference type="ARBA" id="ARBA00022980"/>
    </source>
</evidence>
<keyword evidence="2" id="KW-0678">Repressor</keyword>
<dbReference type="InterPro" id="IPR023674">
    <property type="entry name" value="Ribosomal_uL1-like"/>
</dbReference>
<name>A0A955LBV5_9BACT</name>
<evidence type="ECO:0000256" key="1">
    <source>
        <dbReference type="ARBA" id="ARBA00010531"/>
    </source>
</evidence>
<organism evidence="7 8">
    <name type="scientific">Candidatus Dojkabacteria bacterium</name>
    <dbReference type="NCBI Taxonomy" id="2099670"/>
    <lineage>
        <taxon>Bacteria</taxon>
        <taxon>Candidatus Dojkabacteria</taxon>
    </lineage>
</organism>
<evidence type="ECO:0000313" key="8">
    <source>
        <dbReference type="Proteomes" id="UP000714915"/>
    </source>
</evidence>
<dbReference type="InterPro" id="IPR028364">
    <property type="entry name" value="Ribosomal_uL1/biogenesis"/>
</dbReference>
<comment type="similarity">
    <text evidence="1 6">Belongs to the universal ribosomal protein uL1 family.</text>
</comment>
<dbReference type="AlphaFoldDB" id="A0A955LBV5"/>
<sequence length="225" mass="24218">MSNDNVNKTEVRTVEQAVELIPTFKKTKFTSSVDIDIVLNLKEKQMKESVRGSIELPHTFGSDKKVVVLCADTAKIADAKKVGAVAAGLDDVVEGLMEGKIEFDVVVATPDVMPKIVKLGKVLGPKGLMPNPKNGSVGEDVKKMVEAFKGGKISFKMEQGQATIRGKVGTVDMKSEELVANIMAYLKGVVNEARKLSASPLKKVILTTTMGSGIKLDINDIMSRI</sequence>
<keyword evidence="4 6" id="KW-0689">Ribosomal protein</keyword>
<dbReference type="GO" id="GO:0015934">
    <property type="term" value="C:large ribosomal subunit"/>
    <property type="evidence" value="ECO:0007669"/>
    <property type="project" value="InterPro"/>
</dbReference>
<dbReference type="SUPFAM" id="SSF56808">
    <property type="entry name" value="Ribosomal protein L1"/>
    <property type="match status" value="1"/>
</dbReference>
<dbReference type="Pfam" id="PF00687">
    <property type="entry name" value="Ribosomal_L1"/>
    <property type="match status" value="1"/>
</dbReference>